<name>A0AAD5E8G9_UMBRA</name>
<comment type="subcellular location">
    <subcellularLocation>
        <location evidence="1">Nucleus</location>
    </subcellularLocation>
</comment>
<dbReference type="GO" id="GO:0005634">
    <property type="term" value="C:nucleus"/>
    <property type="evidence" value="ECO:0007669"/>
    <property type="project" value="UniProtKB-SubCell"/>
</dbReference>
<keyword evidence="3" id="KW-0238">DNA-binding</keyword>
<reference evidence="8" key="1">
    <citation type="submission" date="2021-06" db="EMBL/GenBank/DDBJ databases">
        <authorList>
            <consortium name="DOE Joint Genome Institute"/>
            <person name="Mondo S.J."/>
            <person name="Amses K.R."/>
            <person name="Simmons D.R."/>
            <person name="Longcore J.E."/>
            <person name="Seto K."/>
            <person name="Alves G.H."/>
            <person name="Bonds A.E."/>
            <person name="Quandt C.A."/>
            <person name="Davis W.J."/>
            <person name="Chang Y."/>
            <person name="Letcher P.M."/>
            <person name="Powell M.J."/>
            <person name="Kuo A."/>
            <person name="Labutti K."/>
            <person name="Pangilinan J."/>
            <person name="Andreopoulos W."/>
            <person name="Tritt A."/>
            <person name="Riley R."/>
            <person name="Hundley H."/>
            <person name="Johnson J."/>
            <person name="Lipzen A."/>
            <person name="Barry K."/>
            <person name="Berbee M.L."/>
            <person name="Buchler N.E."/>
            <person name="Grigoriev I.V."/>
            <person name="Spatafora J.W."/>
            <person name="Stajich J.E."/>
            <person name="James T.Y."/>
        </authorList>
    </citation>
    <scope>NUCLEOTIDE SEQUENCE</scope>
    <source>
        <strain evidence="8">AG</strain>
    </source>
</reference>
<dbReference type="AlphaFoldDB" id="A0AAD5E8G9"/>
<keyword evidence="5" id="KW-0539">Nucleus</keyword>
<dbReference type="InterPro" id="IPR011598">
    <property type="entry name" value="bHLH_dom"/>
</dbReference>
<gene>
    <name evidence="8" type="ORF">K450DRAFT_242415</name>
</gene>
<dbReference type="Pfam" id="PF00010">
    <property type="entry name" value="HLH"/>
    <property type="match status" value="1"/>
</dbReference>
<keyword evidence="2" id="KW-0805">Transcription regulation</keyword>
<dbReference type="InterPro" id="IPR052207">
    <property type="entry name" value="Max-like/E-box_TFs"/>
</dbReference>
<dbReference type="GeneID" id="75914594"/>
<evidence type="ECO:0000256" key="4">
    <source>
        <dbReference type="ARBA" id="ARBA00023163"/>
    </source>
</evidence>
<dbReference type="SMART" id="SM00353">
    <property type="entry name" value="HLH"/>
    <property type="match status" value="1"/>
</dbReference>
<dbReference type="GO" id="GO:0000978">
    <property type="term" value="F:RNA polymerase II cis-regulatory region sequence-specific DNA binding"/>
    <property type="evidence" value="ECO:0007669"/>
    <property type="project" value="TreeGrafter"/>
</dbReference>
<dbReference type="RefSeq" id="XP_051444265.1">
    <property type="nucleotide sequence ID" value="XM_051589249.1"/>
</dbReference>
<comment type="caution">
    <text evidence="8">The sequence shown here is derived from an EMBL/GenBank/DDBJ whole genome shotgun (WGS) entry which is preliminary data.</text>
</comment>
<reference evidence="8" key="2">
    <citation type="journal article" date="2022" name="Proc. Natl. Acad. Sci. U.S.A.">
        <title>Diploid-dominant life cycles characterize the early evolution of Fungi.</title>
        <authorList>
            <person name="Amses K.R."/>
            <person name="Simmons D.R."/>
            <person name="Longcore J.E."/>
            <person name="Mondo S.J."/>
            <person name="Seto K."/>
            <person name="Jeronimo G.H."/>
            <person name="Bonds A.E."/>
            <person name="Quandt C.A."/>
            <person name="Davis W.J."/>
            <person name="Chang Y."/>
            <person name="Federici B.A."/>
            <person name="Kuo A."/>
            <person name="LaButti K."/>
            <person name="Pangilinan J."/>
            <person name="Andreopoulos W."/>
            <person name="Tritt A."/>
            <person name="Riley R."/>
            <person name="Hundley H."/>
            <person name="Johnson J."/>
            <person name="Lipzen A."/>
            <person name="Barry K."/>
            <person name="Lang B.F."/>
            <person name="Cuomo C.A."/>
            <person name="Buchler N.E."/>
            <person name="Grigoriev I.V."/>
            <person name="Spatafora J.W."/>
            <person name="Stajich J.E."/>
            <person name="James T.Y."/>
        </authorList>
    </citation>
    <scope>NUCLEOTIDE SEQUENCE</scope>
    <source>
        <strain evidence="8">AG</strain>
    </source>
</reference>
<dbReference type="PANTHER" id="PTHR15741">
    <property type="entry name" value="BASIC HELIX-LOOP-HELIX ZIP TRANSCRIPTION FACTOR"/>
    <property type="match status" value="1"/>
</dbReference>
<feature type="domain" description="BHLH" evidence="7">
    <location>
        <begin position="135"/>
        <end position="186"/>
    </location>
</feature>
<sequence length="207" mass="23090">MRSHPQHPYVPSHFDMEEMHRQQHSYQGPTPVMLSSPYSKNAQFASGQPLDSTIMSSSSAPSQGSAGSSSIQGSTKRGSAHRANSSPYRQPPSRAARKQQQQRSESDDTDQSQTPAKPRTGRSKKPAHELLTEAEKKANHIASEQKRRQNIRVGFDQLVEIVPTLSQSHRSEAIILQKSVDHIHRLVATKNELKDRVRELQSVLGEL</sequence>
<protein>
    <recommendedName>
        <fullName evidence="7">BHLH domain-containing protein</fullName>
    </recommendedName>
</protein>
<dbReference type="Gene3D" id="4.10.280.10">
    <property type="entry name" value="Helix-loop-helix DNA-binding domain"/>
    <property type="match status" value="1"/>
</dbReference>
<organism evidence="8 9">
    <name type="scientific">Umbelopsis ramanniana AG</name>
    <dbReference type="NCBI Taxonomy" id="1314678"/>
    <lineage>
        <taxon>Eukaryota</taxon>
        <taxon>Fungi</taxon>
        <taxon>Fungi incertae sedis</taxon>
        <taxon>Mucoromycota</taxon>
        <taxon>Mucoromycotina</taxon>
        <taxon>Umbelopsidomycetes</taxon>
        <taxon>Umbelopsidales</taxon>
        <taxon>Umbelopsidaceae</taxon>
        <taxon>Umbelopsis</taxon>
    </lineage>
</organism>
<keyword evidence="9" id="KW-1185">Reference proteome</keyword>
<evidence type="ECO:0000256" key="1">
    <source>
        <dbReference type="ARBA" id="ARBA00004123"/>
    </source>
</evidence>
<dbReference type="EMBL" id="MU620921">
    <property type="protein sequence ID" value="KAI8579261.1"/>
    <property type="molecule type" value="Genomic_DNA"/>
</dbReference>
<feature type="compositionally biased region" description="Low complexity" evidence="6">
    <location>
        <begin position="91"/>
        <end position="103"/>
    </location>
</feature>
<evidence type="ECO:0000259" key="7">
    <source>
        <dbReference type="PROSITE" id="PS50888"/>
    </source>
</evidence>
<feature type="region of interest" description="Disordered" evidence="6">
    <location>
        <begin position="1"/>
        <end position="127"/>
    </location>
</feature>
<dbReference type="SUPFAM" id="SSF47459">
    <property type="entry name" value="HLH, helix-loop-helix DNA-binding domain"/>
    <property type="match status" value="1"/>
</dbReference>
<proteinExistence type="predicted"/>
<dbReference type="PROSITE" id="PS50888">
    <property type="entry name" value="BHLH"/>
    <property type="match status" value="1"/>
</dbReference>
<evidence type="ECO:0000256" key="3">
    <source>
        <dbReference type="ARBA" id="ARBA00023125"/>
    </source>
</evidence>
<accession>A0AAD5E8G9</accession>
<evidence type="ECO:0000256" key="2">
    <source>
        <dbReference type="ARBA" id="ARBA00023015"/>
    </source>
</evidence>
<dbReference type="PANTHER" id="PTHR15741:SF27">
    <property type="entry name" value="TRANSCRIPTION FACTOR AP-4"/>
    <property type="match status" value="1"/>
</dbReference>
<feature type="compositionally biased region" description="Polar residues" evidence="6">
    <location>
        <begin position="36"/>
        <end position="55"/>
    </location>
</feature>
<dbReference type="Proteomes" id="UP001206595">
    <property type="component" value="Unassembled WGS sequence"/>
</dbReference>
<dbReference type="GO" id="GO:0046983">
    <property type="term" value="F:protein dimerization activity"/>
    <property type="evidence" value="ECO:0007669"/>
    <property type="project" value="InterPro"/>
</dbReference>
<evidence type="ECO:0000256" key="5">
    <source>
        <dbReference type="ARBA" id="ARBA00023242"/>
    </source>
</evidence>
<evidence type="ECO:0000313" key="9">
    <source>
        <dbReference type="Proteomes" id="UP001206595"/>
    </source>
</evidence>
<feature type="compositionally biased region" description="Low complexity" evidence="6">
    <location>
        <begin position="56"/>
        <end position="74"/>
    </location>
</feature>
<keyword evidence="4" id="KW-0804">Transcription</keyword>
<dbReference type="GO" id="GO:0000981">
    <property type="term" value="F:DNA-binding transcription factor activity, RNA polymerase II-specific"/>
    <property type="evidence" value="ECO:0007669"/>
    <property type="project" value="TreeGrafter"/>
</dbReference>
<dbReference type="InterPro" id="IPR036638">
    <property type="entry name" value="HLH_DNA-bd_sf"/>
</dbReference>
<evidence type="ECO:0000313" key="8">
    <source>
        <dbReference type="EMBL" id="KAI8579261.1"/>
    </source>
</evidence>
<evidence type="ECO:0000256" key="6">
    <source>
        <dbReference type="SAM" id="MobiDB-lite"/>
    </source>
</evidence>